<gene>
    <name evidence="2" type="ORF">U1294_10770</name>
</gene>
<sequence>MDDKSFKITLIKALEQKANSDVAFENDEIWEVVMSLPQCNVYLEETYLYTYQDWNTYCTILHIQAPIEKQKIFNSKKDDIFQIAKKIYGRQGDNLLTSVDIGILVEHYELIDFSTISLTEVIGKAISDAELLMGEGKYDSAFDRIHTVFHGYLRKLLDNKGVAYVESDTLSQLYTKLHTELSSNIGSTEIAELVKRSLRSASGVIAAINEMRNKHSLSHPNNDLLQKREAEFAIRLIKDLSDYINKVI</sequence>
<organism evidence="2 3">
    <name type="scientific">Enterococcus cecorum</name>
    <dbReference type="NCBI Taxonomy" id="44008"/>
    <lineage>
        <taxon>Bacteria</taxon>
        <taxon>Bacillati</taxon>
        <taxon>Bacillota</taxon>
        <taxon>Bacilli</taxon>
        <taxon>Lactobacillales</taxon>
        <taxon>Enterococcaceae</taxon>
        <taxon>Enterococcus</taxon>
    </lineage>
</organism>
<dbReference type="RefSeq" id="WP_322378654.1">
    <property type="nucleotide sequence ID" value="NZ_JAXOGH010000008.1"/>
</dbReference>
<reference evidence="2" key="1">
    <citation type="submission" date="2023-12" db="EMBL/GenBank/DDBJ databases">
        <title>Molecular genomic analyses of Enterococcus cecorum from sepsis oubreaks in broilers.</title>
        <authorList>
            <person name="Rhoads D."/>
            <person name="Alrubaye A."/>
        </authorList>
    </citation>
    <scope>NUCLEOTIDE SEQUENCE</scope>
    <source>
        <strain evidence="2">1755</strain>
    </source>
</reference>
<feature type="domain" description="Abortive infection protein-like C-terminal" evidence="1">
    <location>
        <begin position="172"/>
        <end position="244"/>
    </location>
</feature>
<dbReference type="InterPro" id="IPR026001">
    <property type="entry name" value="Abi-like_C"/>
</dbReference>
<name>A0AAW9JTL7_9ENTE</name>
<evidence type="ECO:0000259" key="1">
    <source>
        <dbReference type="Pfam" id="PF14355"/>
    </source>
</evidence>
<dbReference type="AlphaFoldDB" id="A0AAW9JTL7"/>
<dbReference type="EMBL" id="JAXOGL010000023">
    <property type="protein sequence ID" value="MDZ5598680.1"/>
    <property type="molecule type" value="Genomic_DNA"/>
</dbReference>
<evidence type="ECO:0000313" key="3">
    <source>
        <dbReference type="Proteomes" id="UP001290582"/>
    </source>
</evidence>
<protein>
    <submittedName>
        <fullName evidence="2">Abortive infection family protein</fullName>
    </submittedName>
</protein>
<dbReference type="Proteomes" id="UP001290582">
    <property type="component" value="Unassembled WGS sequence"/>
</dbReference>
<accession>A0AAW9JTL7</accession>
<dbReference type="Pfam" id="PF14355">
    <property type="entry name" value="Abi_C"/>
    <property type="match status" value="1"/>
</dbReference>
<proteinExistence type="predicted"/>
<evidence type="ECO:0000313" key="2">
    <source>
        <dbReference type="EMBL" id="MDZ5598680.1"/>
    </source>
</evidence>
<comment type="caution">
    <text evidence="2">The sequence shown here is derived from an EMBL/GenBank/DDBJ whole genome shotgun (WGS) entry which is preliminary data.</text>
</comment>